<evidence type="ECO:0000313" key="7">
    <source>
        <dbReference type="EMBL" id="RWS04664.1"/>
    </source>
</evidence>
<sequence>MQNYKAYGVDLYYRLVDHQIPPDHADKINAMYFVLHETGGETCYDYYVCEENLKAIRTYFMQQGKIDIPYNFIVAHNGDDFLIFEGTGFDHYIENVAFDPTSDAINFNNISFGVALIGNYSDWLPSKSEIQGLTSVYLCLLTFVRFVINYESDGISQWYRDNRQNIQVKMVTHNGANLLNKRQAVSCPSAELNAHVENGNLFNCMRELYQDFWVRYDKDSPGCNRNDISGCTLIDVNKFSDKDCFTGSFGVAAIFYHKAVLFTDVNYEQQADDELDCNWHLWLYLHEALTSNGYDLIPQVSSILDEMIEYKENKPKAPKGPIFVHELNYSGRSWLDKVTKLLQAMSAINVNYFVVTSLEEIAWLLNLRGSDVPFNPVFVAYAIVNHNKLRQVLCKIIFRYYSLHRLFVNQEKVTPIVRKHLRLDDHINPGELCFEVIEYNRFYNELSIIAQTTNDLFLMPMDVNFAIYNIIPEARRKVKTSPIAEMMSIKNPTEVNGMKAAHIDDAIAVCQLMTKLELEIENGIGNWTEQTIADRLHEYKSQRFHYKTDSFETIVAFGANSAIIDHKSTSEEIERVDENAILLLNSGSHYLKGTTDFTRTFHFGAPTDFQKEVYTRTLQGAINLMSFKFPIGTRDSLIGEFIAKKYLFELGLNYRHETTHQIGVFLGSNEAFSNTRIRKKCEEGTVLKPNMFISIDPGYYASNFGIRLENVALVKEVTFLKSDNPPETKYLTFEPFTMIPFEPKLIKTEMLSSKQIKWINEYNKNVRYKIGGHLQKLKMMREFHWLVEKTQPIKEDNCENSASSPHKINLIIAFNILISFIKFK</sequence>
<dbReference type="InterPro" id="IPR000994">
    <property type="entry name" value="Pept_M24"/>
</dbReference>
<reference evidence="8" key="2">
    <citation type="submission" date="2018-11" db="EMBL/GenBank/DDBJ databases">
        <title>Trombidioid mite genomics.</title>
        <authorList>
            <person name="Dong X."/>
        </authorList>
    </citation>
    <scope>NUCLEOTIDE SEQUENCE</scope>
    <source>
        <strain evidence="8">UoL-WK</strain>
    </source>
</reference>
<dbReference type="GO" id="GO:0008270">
    <property type="term" value="F:zinc ion binding"/>
    <property type="evidence" value="ECO:0007669"/>
    <property type="project" value="InterPro"/>
</dbReference>
<dbReference type="SMART" id="SM00701">
    <property type="entry name" value="PGRP"/>
    <property type="match status" value="1"/>
</dbReference>
<proteinExistence type="inferred from homology"/>
<evidence type="ECO:0000313" key="9">
    <source>
        <dbReference type="EMBL" id="RWS08991.1"/>
    </source>
</evidence>
<dbReference type="InterPro" id="IPR002502">
    <property type="entry name" value="Amidase_domain"/>
</dbReference>
<dbReference type="InterPro" id="IPR036505">
    <property type="entry name" value="Amidase/PGRP_sf"/>
</dbReference>
<dbReference type="InterPro" id="IPR006619">
    <property type="entry name" value="PGRP_domain_met/bac"/>
</dbReference>
<evidence type="ECO:0000256" key="3">
    <source>
        <dbReference type="ARBA" id="ARBA00022723"/>
    </source>
</evidence>
<dbReference type="EMBL" id="NCKU01002708">
    <property type="protein sequence ID" value="RWS08961.1"/>
    <property type="molecule type" value="Genomic_DNA"/>
</dbReference>
<dbReference type="SUPFAM" id="SSF55920">
    <property type="entry name" value="Creatinase/aminopeptidase"/>
    <property type="match status" value="1"/>
</dbReference>
<evidence type="ECO:0000256" key="4">
    <source>
        <dbReference type="ARBA" id="ARBA00022801"/>
    </source>
</evidence>
<dbReference type="PANTHER" id="PTHR43763">
    <property type="entry name" value="XAA-PRO AMINOPEPTIDASE 1"/>
    <property type="match status" value="1"/>
</dbReference>
<keyword evidence="8" id="KW-0031">Aminopeptidase</keyword>
<dbReference type="Proteomes" id="UP000285301">
    <property type="component" value="Unassembled WGS sequence"/>
</dbReference>
<dbReference type="Pfam" id="PF16189">
    <property type="entry name" value="Creatinase_N_2"/>
    <property type="match status" value="1"/>
</dbReference>
<dbReference type="STRING" id="1965070.A0A3S3PVN0"/>
<keyword evidence="3" id="KW-0479">Metal-binding</keyword>
<dbReference type="Gene3D" id="3.40.350.10">
    <property type="entry name" value="Creatinase/prolidase N-terminal domain"/>
    <property type="match status" value="2"/>
</dbReference>
<name>A0A3S3PVN0_9ACAR</name>
<dbReference type="GO" id="GO:0008745">
    <property type="term" value="F:N-acetylmuramoyl-L-alanine amidase activity"/>
    <property type="evidence" value="ECO:0007669"/>
    <property type="project" value="InterPro"/>
</dbReference>
<keyword evidence="4" id="KW-0378">Hydrolase</keyword>
<dbReference type="SUPFAM" id="SSF55846">
    <property type="entry name" value="N-acetylmuramoyl-L-alanine amidase-like"/>
    <property type="match status" value="1"/>
</dbReference>
<dbReference type="GO" id="GO:0004177">
    <property type="term" value="F:aminopeptidase activity"/>
    <property type="evidence" value="ECO:0007669"/>
    <property type="project" value="UniProtKB-KW"/>
</dbReference>
<evidence type="ECO:0000256" key="1">
    <source>
        <dbReference type="ARBA" id="ARBA00001936"/>
    </source>
</evidence>
<dbReference type="InterPro" id="IPR032416">
    <property type="entry name" value="Peptidase_M24_C"/>
</dbReference>
<keyword evidence="8" id="KW-0645">Protease</keyword>
<comment type="caution">
    <text evidence="8">The sequence shown here is derived from an EMBL/GenBank/DDBJ whole genome shotgun (WGS) entry which is preliminary data.</text>
</comment>
<evidence type="ECO:0000313" key="10">
    <source>
        <dbReference type="Proteomes" id="UP000285301"/>
    </source>
</evidence>
<gene>
    <name evidence="8" type="ORF">B4U79_01495</name>
    <name evidence="7" type="ORF">B4U79_04510</name>
    <name evidence="9" type="ORF">B4U79_07585</name>
</gene>
<evidence type="ECO:0000259" key="6">
    <source>
        <dbReference type="SMART" id="SM00701"/>
    </source>
</evidence>
<dbReference type="EMBL" id="NCKU01002699">
    <property type="protein sequence ID" value="RWS08991.1"/>
    <property type="molecule type" value="Genomic_DNA"/>
</dbReference>
<dbReference type="Gene3D" id="3.90.230.10">
    <property type="entry name" value="Creatinase/methionine aminopeptidase superfamily"/>
    <property type="match status" value="1"/>
</dbReference>
<evidence type="ECO:0000256" key="5">
    <source>
        <dbReference type="ARBA" id="ARBA00023211"/>
    </source>
</evidence>
<dbReference type="AlphaFoldDB" id="A0A3S3PVN0"/>
<evidence type="ECO:0000256" key="2">
    <source>
        <dbReference type="ARBA" id="ARBA00008766"/>
    </source>
</evidence>
<reference evidence="8 10" key="1">
    <citation type="journal article" date="2018" name="Gigascience">
        <title>Genomes of trombidid mites reveal novel predicted allergens and laterally-transferred genes associated with secondary metabolism.</title>
        <authorList>
            <person name="Dong X."/>
            <person name="Chaisiri K."/>
            <person name="Xia D."/>
            <person name="Armstrong S.D."/>
            <person name="Fang Y."/>
            <person name="Donnelly M.J."/>
            <person name="Kadowaki T."/>
            <person name="McGarry J.W."/>
            <person name="Darby A.C."/>
            <person name="Makepeace B.L."/>
        </authorList>
    </citation>
    <scope>NUCLEOTIDE SEQUENCE [LARGE SCALE GENOMIC DNA]</scope>
    <source>
        <strain evidence="8">UoL-WK</strain>
    </source>
</reference>
<keyword evidence="10" id="KW-1185">Reference proteome</keyword>
<accession>A0A3S3PVN0</accession>
<dbReference type="InterPro" id="IPR029149">
    <property type="entry name" value="Creatin/AminoP/Spt16_N"/>
</dbReference>
<dbReference type="Pfam" id="PF00557">
    <property type="entry name" value="Peptidase_M24"/>
    <property type="match status" value="1"/>
</dbReference>
<dbReference type="Pfam" id="PF16188">
    <property type="entry name" value="Peptidase_M24_C"/>
    <property type="match status" value="1"/>
</dbReference>
<dbReference type="PANTHER" id="PTHR43763:SF6">
    <property type="entry name" value="XAA-PRO AMINOPEPTIDASE 1"/>
    <property type="match status" value="1"/>
</dbReference>
<protein>
    <submittedName>
        <fullName evidence="8">Xaa-Pro aminopeptidase 1-like protein</fullName>
    </submittedName>
</protein>
<keyword evidence="5" id="KW-0464">Manganese</keyword>
<organism evidence="8 10">
    <name type="scientific">Dinothrombium tinctorium</name>
    <dbReference type="NCBI Taxonomy" id="1965070"/>
    <lineage>
        <taxon>Eukaryota</taxon>
        <taxon>Metazoa</taxon>
        <taxon>Ecdysozoa</taxon>
        <taxon>Arthropoda</taxon>
        <taxon>Chelicerata</taxon>
        <taxon>Arachnida</taxon>
        <taxon>Acari</taxon>
        <taxon>Acariformes</taxon>
        <taxon>Trombidiformes</taxon>
        <taxon>Prostigmata</taxon>
        <taxon>Anystina</taxon>
        <taxon>Parasitengona</taxon>
        <taxon>Trombidioidea</taxon>
        <taxon>Trombidiidae</taxon>
        <taxon>Dinothrombium</taxon>
    </lineage>
</organism>
<comment type="similarity">
    <text evidence="2">Belongs to the peptidase M24B family.</text>
</comment>
<dbReference type="GO" id="GO:0009253">
    <property type="term" value="P:peptidoglycan catabolic process"/>
    <property type="evidence" value="ECO:0007669"/>
    <property type="project" value="InterPro"/>
</dbReference>
<evidence type="ECO:0000313" key="8">
    <source>
        <dbReference type="EMBL" id="RWS08961.1"/>
    </source>
</evidence>
<dbReference type="FunFam" id="3.90.230.10:FF:000007">
    <property type="entry name" value="Xaa-Pro aminopeptidase P"/>
    <property type="match status" value="1"/>
</dbReference>
<dbReference type="GO" id="GO:0005737">
    <property type="term" value="C:cytoplasm"/>
    <property type="evidence" value="ECO:0007669"/>
    <property type="project" value="UniProtKB-ARBA"/>
</dbReference>
<dbReference type="Gene3D" id="3.40.80.10">
    <property type="entry name" value="Peptidoglycan recognition protein-like"/>
    <property type="match status" value="1"/>
</dbReference>
<dbReference type="OrthoDB" id="9995434at2759"/>
<dbReference type="EMBL" id="NCKU01005363">
    <property type="protein sequence ID" value="RWS04664.1"/>
    <property type="molecule type" value="Genomic_DNA"/>
</dbReference>
<comment type="cofactor">
    <cofactor evidence="1">
        <name>Mn(2+)</name>
        <dbReference type="ChEBI" id="CHEBI:29035"/>
    </cofactor>
</comment>
<dbReference type="CDD" id="cd06583">
    <property type="entry name" value="PGRP"/>
    <property type="match status" value="1"/>
</dbReference>
<feature type="domain" description="Peptidoglycan recognition protein family" evidence="6">
    <location>
        <begin position="13"/>
        <end position="159"/>
    </location>
</feature>
<dbReference type="InterPro" id="IPR050422">
    <property type="entry name" value="X-Pro_aminopeptidase_P"/>
</dbReference>
<dbReference type="InterPro" id="IPR036005">
    <property type="entry name" value="Creatinase/aminopeptidase-like"/>
</dbReference>